<dbReference type="EC" id="3.4.-.-" evidence="1"/>
<dbReference type="PANTHER" id="PTHR12994:SF17">
    <property type="entry name" value="LD30995P"/>
    <property type="match status" value="1"/>
</dbReference>
<dbReference type="GO" id="GO:0016805">
    <property type="term" value="F:dipeptidase activity"/>
    <property type="evidence" value="ECO:0007669"/>
    <property type="project" value="InterPro"/>
</dbReference>
<dbReference type="HOGENOM" id="CLU_014823_3_0_2"/>
<reference evidence="1 2" key="1">
    <citation type="submission" date="2014-07" db="EMBL/GenBank/DDBJ databases">
        <title>Methanogenic archaea and the global carbon cycle.</title>
        <authorList>
            <person name="Henriksen J.R."/>
            <person name="Luke J."/>
            <person name="Reinhart S."/>
            <person name="Benedict M.N."/>
            <person name="Youngblut N.D."/>
            <person name="Metcalf M.E."/>
            <person name="Whitaker R.J."/>
            <person name="Metcalf W.W."/>
        </authorList>
    </citation>
    <scope>NUCLEOTIDE SEQUENCE [LARGE SCALE GENOMIC DNA]</scope>
    <source>
        <strain evidence="1 2">Wiesmoor</strain>
    </source>
</reference>
<dbReference type="RefSeq" id="WP_011307913.1">
    <property type="nucleotide sequence ID" value="NZ_CP009526.1"/>
</dbReference>
<accession>A0A0E3LLC1</accession>
<gene>
    <name evidence="1" type="ORF">MSBRW_1758</name>
</gene>
<organism evidence="1 2">
    <name type="scientific">Methanosarcina barkeri str. Wiesmoor</name>
    <dbReference type="NCBI Taxonomy" id="1434109"/>
    <lineage>
        <taxon>Archaea</taxon>
        <taxon>Methanobacteriati</taxon>
        <taxon>Methanobacteriota</taxon>
        <taxon>Stenosarchaea group</taxon>
        <taxon>Methanomicrobia</taxon>
        <taxon>Methanosarcinales</taxon>
        <taxon>Methanosarcinaceae</taxon>
        <taxon>Methanosarcina</taxon>
    </lineage>
</organism>
<name>A0A0E3LLC1_METBA</name>
<dbReference type="GO" id="GO:0006508">
    <property type="term" value="P:proteolysis"/>
    <property type="evidence" value="ECO:0007669"/>
    <property type="project" value="InterPro"/>
</dbReference>
<evidence type="ECO:0000313" key="2">
    <source>
        <dbReference type="Proteomes" id="UP000033038"/>
    </source>
</evidence>
<dbReference type="GeneID" id="24823249"/>
<keyword evidence="1" id="KW-0378">Hydrolase</keyword>
<dbReference type="KEGG" id="mbw:MSBRW_1758"/>
<dbReference type="PANTHER" id="PTHR12994">
    <property type="entry name" value="SECERNIN"/>
    <property type="match status" value="1"/>
</dbReference>
<dbReference type="PATRIC" id="fig|1434109.4.peg.2223"/>
<dbReference type="Pfam" id="PF03577">
    <property type="entry name" value="Peptidase_C69"/>
    <property type="match status" value="2"/>
</dbReference>
<dbReference type="Gene3D" id="3.60.60.10">
    <property type="entry name" value="Penicillin V Acylase, Chain A"/>
    <property type="match status" value="1"/>
</dbReference>
<dbReference type="AlphaFoldDB" id="A0A0E3LLC1"/>
<dbReference type="EMBL" id="CP009526">
    <property type="protein sequence ID" value="AKB51011.1"/>
    <property type="molecule type" value="Genomic_DNA"/>
</dbReference>
<dbReference type="Proteomes" id="UP000033038">
    <property type="component" value="Chromosome"/>
</dbReference>
<proteinExistence type="predicted"/>
<dbReference type="GO" id="GO:0070004">
    <property type="term" value="F:cysteine-type exopeptidase activity"/>
    <property type="evidence" value="ECO:0007669"/>
    <property type="project" value="InterPro"/>
</dbReference>
<evidence type="ECO:0000313" key="1">
    <source>
        <dbReference type="EMBL" id="AKB51011.1"/>
    </source>
</evidence>
<protein>
    <submittedName>
        <fullName evidence="1">Putative dipeptidase</fullName>
        <ecNumber evidence="1">3.4.-.-</ecNumber>
    </submittedName>
</protein>
<sequence length="561" mass="64182">MCTTIIIGKKASKDGSVIIAHSDDFLGDARVISVPSFNLENRNVYYDNASFGLNKAYNSTEIRRYIGKDRGEGYDTKDYTSSKPLGVIPGFGKDTYAYFDYEYGIINEKGLMVGECTCGAKIQPGPDPKKRIFYSSELSRVALERCTKAREAVELIGKLIFEYGYYGTGETLSLGDADEGWVMEMCAYEEDGNSGIWVAQRVPDDEFFIAANQFRIRDIHKNNEDDGSDEKLYFNSLDENGNLRDDLLYSANLFNACHKTNWIASDEKCIDWAATVSYGEYLHPYYSLRRVWRAFSKVAPLSNLPSRVTDGYTKDYPFSLKPENKLSILDVANVFRDFYEGTEFDLTIGPASGPFRNPIRYQNNPDQGDTYDLNVYKPEGAWERPLSNHQCGVLWINQAIKAKGNTEAVCWIGLDRPFANCLMPFYCKMDKLPKELQTMNLLDFQFNGDSAWWAFNFVSNFVNLNFLYMMREVKALQERFETKTEKDVMEILSNGDMDKFATYCTENFQEVVKQWWSLASYLIIKYSNGCITTAPDSTMKKIDYPKNWLKEIGYFDGPVGY</sequence>
<dbReference type="InterPro" id="IPR005322">
    <property type="entry name" value="Peptidase_C69"/>
</dbReference>